<dbReference type="AlphaFoldDB" id="A0A822YHD8"/>
<keyword evidence="3" id="KW-1185">Reference proteome</keyword>
<organism evidence="2 3">
    <name type="scientific">Nelumbo nucifera</name>
    <name type="common">Sacred lotus</name>
    <dbReference type="NCBI Taxonomy" id="4432"/>
    <lineage>
        <taxon>Eukaryota</taxon>
        <taxon>Viridiplantae</taxon>
        <taxon>Streptophyta</taxon>
        <taxon>Embryophyta</taxon>
        <taxon>Tracheophyta</taxon>
        <taxon>Spermatophyta</taxon>
        <taxon>Magnoliopsida</taxon>
        <taxon>Proteales</taxon>
        <taxon>Nelumbonaceae</taxon>
        <taxon>Nelumbo</taxon>
    </lineage>
</organism>
<comment type="caution">
    <text evidence="2">The sequence shown here is derived from an EMBL/GenBank/DDBJ whole genome shotgun (WGS) entry which is preliminary data.</text>
</comment>
<gene>
    <name evidence="1" type="ORF">HUJ06_010712</name>
    <name evidence="2" type="ORF">HUJ06_010713</name>
</gene>
<dbReference type="EMBL" id="DUZY01000003">
    <property type="protein sequence ID" value="DAD31861.1"/>
    <property type="molecule type" value="Genomic_DNA"/>
</dbReference>
<accession>A0A822YHD8</accession>
<proteinExistence type="predicted"/>
<evidence type="ECO:0000313" key="3">
    <source>
        <dbReference type="Proteomes" id="UP000607653"/>
    </source>
</evidence>
<reference evidence="2 3" key="1">
    <citation type="journal article" date="2020" name="Mol. Biol. Evol.">
        <title>Distinct Expression and Methylation Patterns for Genes with Different Fates following a Single Whole-Genome Duplication in Flowering Plants.</title>
        <authorList>
            <person name="Shi T."/>
            <person name="Rahmani R.S."/>
            <person name="Gugger P.F."/>
            <person name="Wang M."/>
            <person name="Li H."/>
            <person name="Zhang Y."/>
            <person name="Li Z."/>
            <person name="Wang Q."/>
            <person name="Van de Peer Y."/>
            <person name="Marchal K."/>
            <person name="Chen J."/>
        </authorList>
    </citation>
    <scope>NUCLEOTIDE SEQUENCE [LARGE SCALE GENOMIC DNA]</scope>
    <source>
        <tissue evidence="2">Leaf</tissue>
    </source>
</reference>
<sequence>MPTRNLIPELDRYECKMGIE</sequence>
<dbReference type="Proteomes" id="UP000607653">
    <property type="component" value="Unassembled WGS sequence"/>
</dbReference>
<name>A0A822YHD8_NELNU</name>
<protein>
    <submittedName>
        <fullName evidence="2">Uncharacterized protein</fullName>
    </submittedName>
</protein>
<evidence type="ECO:0000313" key="1">
    <source>
        <dbReference type="EMBL" id="DAD31861.1"/>
    </source>
</evidence>
<dbReference type="EMBL" id="DUZY01000003">
    <property type="protein sequence ID" value="DAD31862.1"/>
    <property type="molecule type" value="Genomic_DNA"/>
</dbReference>
<evidence type="ECO:0000313" key="2">
    <source>
        <dbReference type="EMBL" id="DAD31862.1"/>
    </source>
</evidence>